<protein>
    <submittedName>
        <fullName evidence="1">Uncharacterized protein</fullName>
    </submittedName>
</protein>
<proteinExistence type="predicted"/>
<name>A0A4P9YAD3_ROZAC</name>
<gene>
    <name evidence="1" type="ORF">ROZALSC1DRAFT_25604</name>
</gene>
<organism evidence="1 2">
    <name type="scientific">Rozella allomycis (strain CSF55)</name>
    <dbReference type="NCBI Taxonomy" id="988480"/>
    <lineage>
        <taxon>Eukaryota</taxon>
        <taxon>Fungi</taxon>
        <taxon>Fungi incertae sedis</taxon>
        <taxon>Cryptomycota</taxon>
        <taxon>Cryptomycota incertae sedis</taxon>
        <taxon>Rozella</taxon>
    </lineage>
</organism>
<feature type="non-terminal residue" evidence="1">
    <location>
        <position position="176"/>
    </location>
</feature>
<accession>A0A4P9YAD3</accession>
<reference evidence="2" key="1">
    <citation type="journal article" date="2018" name="Nat. Microbiol.">
        <title>Leveraging single-cell genomics to expand the fungal tree of life.</title>
        <authorList>
            <person name="Ahrendt S.R."/>
            <person name="Quandt C.A."/>
            <person name="Ciobanu D."/>
            <person name="Clum A."/>
            <person name="Salamov A."/>
            <person name="Andreopoulos B."/>
            <person name="Cheng J.F."/>
            <person name="Woyke T."/>
            <person name="Pelin A."/>
            <person name="Henrissat B."/>
            <person name="Reynolds N.K."/>
            <person name="Benny G.L."/>
            <person name="Smith M.E."/>
            <person name="James T.Y."/>
            <person name="Grigoriev I.V."/>
        </authorList>
    </citation>
    <scope>NUCLEOTIDE SEQUENCE [LARGE SCALE GENOMIC DNA]</scope>
    <source>
        <strain evidence="2">CSF55</strain>
    </source>
</reference>
<evidence type="ECO:0000313" key="1">
    <source>
        <dbReference type="EMBL" id="RKP16156.1"/>
    </source>
</evidence>
<evidence type="ECO:0000313" key="2">
    <source>
        <dbReference type="Proteomes" id="UP000281549"/>
    </source>
</evidence>
<dbReference type="EMBL" id="ML006904">
    <property type="protein sequence ID" value="RKP16156.1"/>
    <property type="molecule type" value="Genomic_DNA"/>
</dbReference>
<dbReference type="Proteomes" id="UP000281549">
    <property type="component" value="Unassembled WGS sequence"/>
</dbReference>
<dbReference type="AlphaFoldDB" id="A0A4P9YAD3"/>
<sequence>MQEKIFINSRPSILKPVFLTLTKVPFSNRQLVIQNIMKVFLSYSKLNDLLMEILSFELDSIGTNTVLICSNILDALKITSEVANSFKANLGDALVKKVILKDLLCDAILAYPYTQQVRVYVSNKALALNKSFDHGLEKYRAELNKKLDFITKLLVQLDIKESKKCLNFASTENLDI</sequence>